<accession>A0A0E0JIG7</accession>
<name>A0A0E0JIG7_ORYPU</name>
<dbReference type="HOGENOM" id="CLU_2838767_0_0_1"/>
<feature type="signal peptide" evidence="1">
    <location>
        <begin position="1"/>
        <end position="30"/>
    </location>
</feature>
<dbReference type="Gramene" id="OPUNC01G15200.1">
    <property type="protein sequence ID" value="OPUNC01G15200.1"/>
    <property type="gene ID" value="OPUNC01G15200"/>
</dbReference>
<evidence type="ECO:0000256" key="1">
    <source>
        <dbReference type="SAM" id="SignalP"/>
    </source>
</evidence>
<evidence type="ECO:0000313" key="3">
    <source>
        <dbReference type="Proteomes" id="UP000026962"/>
    </source>
</evidence>
<sequence length="67" mass="7101">MYRGSCRARAWSEPACGMFLLGWGAVAVMGADSGAPLGWANRNNEKGEKDVKVLMGASPVTVDARVM</sequence>
<keyword evidence="1" id="KW-0732">Signal</keyword>
<evidence type="ECO:0000313" key="2">
    <source>
        <dbReference type="EnsemblPlants" id="OPUNC01G15200.1"/>
    </source>
</evidence>
<reference evidence="2" key="2">
    <citation type="submission" date="2018-05" db="EMBL/GenBank/DDBJ databases">
        <title>OpunRS2 (Oryza punctata Reference Sequence Version 2).</title>
        <authorList>
            <person name="Zhang J."/>
            <person name="Kudrna D."/>
            <person name="Lee S."/>
            <person name="Talag J."/>
            <person name="Welchert J."/>
            <person name="Wing R.A."/>
        </authorList>
    </citation>
    <scope>NUCLEOTIDE SEQUENCE [LARGE SCALE GENOMIC DNA]</scope>
</reference>
<dbReference type="OMA" id="GWANRNN"/>
<keyword evidence="3" id="KW-1185">Reference proteome</keyword>
<proteinExistence type="predicted"/>
<protein>
    <submittedName>
        <fullName evidence="2">Uncharacterized protein</fullName>
    </submittedName>
</protein>
<organism evidence="2">
    <name type="scientific">Oryza punctata</name>
    <name type="common">Red rice</name>
    <dbReference type="NCBI Taxonomy" id="4537"/>
    <lineage>
        <taxon>Eukaryota</taxon>
        <taxon>Viridiplantae</taxon>
        <taxon>Streptophyta</taxon>
        <taxon>Embryophyta</taxon>
        <taxon>Tracheophyta</taxon>
        <taxon>Spermatophyta</taxon>
        <taxon>Magnoliopsida</taxon>
        <taxon>Liliopsida</taxon>
        <taxon>Poales</taxon>
        <taxon>Poaceae</taxon>
        <taxon>BOP clade</taxon>
        <taxon>Oryzoideae</taxon>
        <taxon>Oryzeae</taxon>
        <taxon>Oryzinae</taxon>
        <taxon>Oryza</taxon>
    </lineage>
</organism>
<reference evidence="2" key="1">
    <citation type="submission" date="2015-04" db="UniProtKB">
        <authorList>
            <consortium name="EnsemblPlants"/>
        </authorList>
    </citation>
    <scope>IDENTIFICATION</scope>
</reference>
<dbReference type="AlphaFoldDB" id="A0A0E0JIG7"/>
<dbReference type="Proteomes" id="UP000026962">
    <property type="component" value="Chromosome 1"/>
</dbReference>
<dbReference type="EnsemblPlants" id="OPUNC01G15200.1">
    <property type="protein sequence ID" value="OPUNC01G15200.1"/>
    <property type="gene ID" value="OPUNC01G15200"/>
</dbReference>
<feature type="chain" id="PRO_5002364177" evidence="1">
    <location>
        <begin position="31"/>
        <end position="67"/>
    </location>
</feature>